<accession>A0A4X2KDE2</accession>
<dbReference type="InterPro" id="IPR036770">
    <property type="entry name" value="Ankyrin_rpt-contain_sf"/>
</dbReference>
<keyword evidence="2 3" id="KW-0040">ANK repeat</keyword>
<dbReference type="Ensembl" id="ENSVURT00010008327.1">
    <property type="protein sequence ID" value="ENSVURP00010007367.1"/>
    <property type="gene ID" value="ENSVURG00010005685.1"/>
</dbReference>
<evidence type="ECO:0000256" key="1">
    <source>
        <dbReference type="ARBA" id="ARBA00022737"/>
    </source>
</evidence>
<dbReference type="GeneTree" id="ENSGT00390000008829"/>
<dbReference type="SUPFAM" id="SSF100934">
    <property type="entry name" value="Heat shock protein 70kD (HSP70), C-terminal subdomain"/>
    <property type="match status" value="1"/>
</dbReference>
<protein>
    <submittedName>
        <fullName evidence="4">Ankyrin repeat domain 45</fullName>
    </submittedName>
</protein>
<dbReference type="AlphaFoldDB" id="A0A4X2KDE2"/>
<dbReference type="GO" id="GO:0032154">
    <property type="term" value="C:cleavage furrow"/>
    <property type="evidence" value="ECO:0007669"/>
    <property type="project" value="Ensembl"/>
</dbReference>
<dbReference type="Proteomes" id="UP000314987">
    <property type="component" value="Unassembled WGS sequence"/>
</dbReference>
<dbReference type="PROSITE" id="PS50088">
    <property type="entry name" value="ANK_REPEAT"/>
    <property type="match status" value="2"/>
</dbReference>
<dbReference type="SUPFAM" id="SSF48403">
    <property type="entry name" value="Ankyrin repeat"/>
    <property type="match status" value="1"/>
</dbReference>
<reference evidence="4" key="3">
    <citation type="submission" date="2025-09" db="UniProtKB">
        <authorList>
            <consortium name="Ensembl"/>
        </authorList>
    </citation>
    <scope>IDENTIFICATION</scope>
</reference>
<dbReference type="PANTHER" id="PTHR24198:SF165">
    <property type="entry name" value="ANKYRIN REPEAT-CONTAINING PROTEIN-RELATED"/>
    <property type="match status" value="1"/>
</dbReference>
<evidence type="ECO:0000313" key="5">
    <source>
        <dbReference type="Proteomes" id="UP000314987"/>
    </source>
</evidence>
<dbReference type="GO" id="GO:0008283">
    <property type="term" value="P:cell population proliferation"/>
    <property type="evidence" value="ECO:0007669"/>
    <property type="project" value="Ensembl"/>
</dbReference>
<dbReference type="OMA" id="ATPRKFW"/>
<dbReference type="Gene3D" id="1.25.40.20">
    <property type="entry name" value="Ankyrin repeat-containing domain"/>
    <property type="match status" value="1"/>
</dbReference>
<proteinExistence type="predicted"/>
<dbReference type="GO" id="GO:0030496">
    <property type="term" value="C:midbody"/>
    <property type="evidence" value="ECO:0007669"/>
    <property type="project" value="Ensembl"/>
</dbReference>
<dbReference type="Gene3D" id="1.20.1270.10">
    <property type="match status" value="1"/>
</dbReference>
<evidence type="ECO:0000256" key="3">
    <source>
        <dbReference type="PROSITE-ProRule" id="PRU00023"/>
    </source>
</evidence>
<gene>
    <name evidence="4" type="primary">ANKRD45</name>
</gene>
<dbReference type="Pfam" id="PF12796">
    <property type="entry name" value="Ank_2"/>
    <property type="match status" value="1"/>
</dbReference>
<keyword evidence="5" id="KW-1185">Reference proteome</keyword>
<reference evidence="4" key="2">
    <citation type="submission" date="2025-08" db="UniProtKB">
        <authorList>
            <consortium name="Ensembl"/>
        </authorList>
    </citation>
    <scope>IDENTIFICATION</scope>
</reference>
<keyword evidence="1" id="KW-0677">Repeat</keyword>
<organism evidence="4 5">
    <name type="scientific">Vombatus ursinus</name>
    <name type="common">Common wombat</name>
    <dbReference type="NCBI Taxonomy" id="29139"/>
    <lineage>
        <taxon>Eukaryota</taxon>
        <taxon>Metazoa</taxon>
        <taxon>Chordata</taxon>
        <taxon>Craniata</taxon>
        <taxon>Vertebrata</taxon>
        <taxon>Euteleostomi</taxon>
        <taxon>Mammalia</taxon>
        <taxon>Metatheria</taxon>
        <taxon>Diprotodontia</taxon>
        <taxon>Vombatidae</taxon>
        <taxon>Vombatus</taxon>
    </lineage>
</organism>
<evidence type="ECO:0000313" key="4">
    <source>
        <dbReference type="Ensembl" id="ENSVURP00010007367.1"/>
    </source>
</evidence>
<sequence length="255" mass="28703">MVTVEAQRSVLNKKVVSLSEPEPSNEPEILEEQEISMTSEDESGLNPLLRHILTGNVELLQQILEDPEEPYHSSAMQLITEEDVIGRNFLYTACMAGQSEVIRLLAKYGVSLNEKTARGYTLLHCAAAWGQVETLKALVDLEVDTEALNFRNETAQDVALRYSQTECVDYLELAAARLALKKSIAKIQAIITDPEKAPGKMYKEDKNLLINACRAKMEWLELHPESTVEELFAQKQQLEDLLNPVLVKMATPREY</sequence>
<dbReference type="GO" id="GO:0005829">
    <property type="term" value="C:cytosol"/>
    <property type="evidence" value="ECO:0007669"/>
    <property type="project" value="Ensembl"/>
</dbReference>
<feature type="repeat" description="ANK" evidence="3">
    <location>
        <begin position="85"/>
        <end position="117"/>
    </location>
</feature>
<reference evidence="5" key="1">
    <citation type="submission" date="2018-12" db="EMBL/GenBank/DDBJ databases">
        <authorList>
            <person name="Yazar S."/>
        </authorList>
    </citation>
    <scope>NUCLEOTIDE SEQUENCE [LARGE SCALE GENOMIC DNA]</scope>
</reference>
<dbReference type="GO" id="GO:0005813">
    <property type="term" value="C:centrosome"/>
    <property type="evidence" value="ECO:0007669"/>
    <property type="project" value="Ensembl"/>
</dbReference>
<dbReference type="InterPro" id="IPR002110">
    <property type="entry name" value="Ankyrin_rpt"/>
</dbReference>
<dbReference type="PANTHER" id="PTHR24198">
    <property type="entry name" value="ANKYRIN REPEAT AND PROTEIN KINASE DOMAIN-CONTAINING PROTEIN"/>
    <property type="match status" value="1"/>
</dbReference>
<evidence type="ECO:0000256" key="2">
    <source>
        <dbReference type="ARBA" id="ARBA00023043"/>
    </source>
</evidence>
<name>A0A4X2KDE2_VOMUR</name>
<dbReference type="STRING" id="29139.ENSVURP00010007367"/>
<dbReference type="SMART" id="SM00248">
    <property type="entry name" value="ANK"/>
    <property type="match status" value="4"/>
</dbReference>
<dbReference type="InterPro" id="IPR029048">
    <property type="entry name" value="HSP70_C_sf"/>
</dbReference>
<feature type="repeat" description="ANK" evidence="3">
    <location>
        <begin position="118"/>
        <end position="150"/>
    </location>
</feature>